<dbReference type="Pfam" id="PF00069">
    <property type="entry name" value="Pkinase"/>
    <property type="match status" value="1"/>
</dbReference>
<comment type="similarity">
    <text evidence="1">Belongs to the protein kinase superfamily. STE Ser/Thr protein kinase family. STE20 subfamily.</text>
</comment>
<keyword evidence="7" id="KW-1185">Reference proteome</keyword>
<evidence type="ECO:0000313" key="6">
    <source>
        <dbReference type="EMBL" id="KAJ1984586.1"/>
    </source>
</evidence>
<sequence>MSRHPFSARERAPGDSSRFLTITRIGSSQSARGDSDEPTTPFSNQATDYQLLEPVGYGSSAVVYKALHHPNQQAVAIKIIDLDAFERRQIDELRRETQVMSLSKHPNVLQVRAAFVENSQLHLVTPYMSGGSCLDIMQAGFPKGMDELSIALILKQALQGLSYIHHTGHIHRDVKAGNLLIDHTGLVKLADFGVSSSLTDTVGDERQGERLTFVGTPCWMAPEVMEQKAYDAKADIWSFGITALELATGKAPLAKFPALKVLMMTIAQPPPTLNLARASHKYSKQLKEMIDYCLHKNPAQRPSADRLLQHPFFKSVRKSTNYSHLVTALLKKVPTLERRDHKPKLNPREQFSRGVSWDFSYANTPQVEDRKEFISPHDLQTHVSSPEAARDPGAAAPTTPPTLSTELLDHDIASEKDPDGPSANCFRDALPRLDTGHWIQRNGQVGYGASMQYPSGSQSALPSEAPLSANFRVGRFSVSTAAANARQTPTDDGGAVPLSAGLATDSRCDALPLTTDALNLCPPSRRGRFAVSAATAAPAMPSSDRNPPSVRAPDVDSEAATSPSEAPFASGMHRLWKVLLGSDTAPTTELPELSTPTAQAQAINQLADAIADLKATNAQLQTENAELSARLHRLASPKDDSS</sequence>
<feature type="binding site" evidence="2">
    <location>
        <position position="78"/>
    </location>
    <ligand>
        <name>ATP</name>
        <dbReference type="ChEBI" id="CHEBI:30616"/>
    </ligand>
</feature>
<feature type="region of interest" description="Disordered" evidence="4">
    <location>
        <begin position="532"/>
        <end position="568"/>
    </location>
</feature>
<dbReference type="InterPro" id="IPR000719">
    <property type="entry name" value="Prot_kinase_dom"/>
</dbReference>
<feature type="compositionally biased region" description="Low complexity" evidence="4">
    <location>
        <begin position="532"/>
        <end position="543"/>
    </location>
</feature>
<dbReference type="GO" id="GO:0043539">
    <property type="term" value="F:protein serine/threonine kinase activator activity"/>
    <property type="evidence" value="ECO:0007669"/>
    <property type="project" value="InterPro"/>
</dbReference>
<keyword evidence="3" id="KW-0175">Coiled coil</keyword>
<name>A0A9W8BBJ0_9FUNG</name>
<dbReference type="GO" id="GO:0005524">
    <property type="term" value="F:ATP binding"/>
    <property type="evidence" value="ECO:0007669"/>
    <property type="project" value="UniProtKB-UniRule"/>
</dbReference>
<evidence type="ECO:0000259" key="5">
    <source>
        <dbReference type="PROSITE" id="PS50011"/>
    </source>
</evidence>
<accession>A0A9W8BBJ0</accession>
<dbReference type="PANTHER" id="PTHR48014">
    <property type="entry name" value="SERINE/THREONINE-PROTEIN KINASE FRAY2"/>
    <property type="match status" value="1"/>
</dbReference>
<feature type="domain" description="Protein kinase" evidence="5">
    <location>
        <begin position="49"/>
        <end position="313"/>
    </location>
</feature>
<dbReference type="Proteomes" id="UP001151582">
    <property type="component" value="Unassembled WGS sequence"/>
</dbReference>
<dbReference type="OrthoDB" id="248923at2759"/>
<dbReference type="EMBL" id="JANBQB010000015">
    <property type="protein sequence ID" value="KAJ1984586.1"/>
    <property type="molecule type" value="Genomic_DNA"/>
</dbReference>
<protein>
    <recommendedName>
        <fullName evidence="5">Protein kinase domain-containing protein</fullName>
    </recommendedName>
</protein>
<dbReference type="InterPro" id="IPR011009">
    <property type="entry name" value="Kinase-like_dom_sf"/>
</dbReference>
<dbReference type="PROSITE" id="PS50011">
    <property type="entry name" value="PROTEIN_KINASE_DOM"/>
    <property type="match status" value="1"/>
</dbReference>
<dbReference type="PANTHER" id="PTHR48014:SF21">
    <property type="entry name" value="SERINE_THREONINE-PROTEIN KINASE FRAY2"/>
    <property type="match status" value="1"/>
</dbReference>
<evidence type="ECO:0000256" key="3">
    <source>
        <dbReference type="SAM" id="Coils"/>
    </source>
</evidence>
<evidence type="ECO:0000256" key="1">
    <source>
        <dbReference type="ARBA" id="ARBA00008874"/>
    </source>
</evidence>
<dbReference type="AlphaFoldDB" id="A0A9W8BBJ0"/>
<evidence type="ECO:0000256" key="2">
    <source>
        <dbReference type="PROSITE-ProRule" id="PRU10141"/>
    </source>
</evidence>
<dbReference type="Gene3D" id="1.10.510.10">
    <property type="entry name" value="Transferase(Phosphotransferase) domain 1"/>
    <property type="match status" value="1"/>
</dbReference>
<comment type="caution">
    <text evidence="6">The sequence shown here is derived from an EMBL/GenBank/DDBJ whole genome shotgun (WGS) entry which is preliminary data.</text>
</comment>
<gene>
    <name evidence="6" type="ORF">H4R34_000558</name>
</gene>
<evidence type="ECO:0000313" key="7">
    <source>
        <dbReference type="Proteomes" id="UP001151582"/>
    </source>
</evidence>
<dbReference type="PROSITE" id="PS00107">
    <property type="entry name" value="PROTEIN_KINASE_ATP"/>
    <property type="match status" value="1"/>
</dbReference>
<evidence type="ECO:0000256" key="4">
    <source>
        <dbReference type="SAM" id="MobiDB-lite"/>
    </source>
</evidence>
<keyword evidence="2" id="KW-0547">Nucleotide-binding</keyword>
<organism evidence="6 7">
    <name type="scientific">Dimargaris verticillata</name>
    <dbReference type="NCBI Taxonomy" id="2761393"/>
    <lineage>
        <taxon>Eukaryota</taxon>
        <taxon>Fungi</taxon>
        <taxon>Fungi incertae sedis</taxon>
        <taxon>Zoopagomycota</taxon>
        <taxon>Kickxellomycotina</taxon>
        <taxon>Dimargaritomycetes</taxon>
        <taxon>Dimargaritales</taxon>
        <taxon>Dimargaritaceae</taxon>
        <taxon>Dimargaris</taxon>
    </lineage>
</organism>
<feature type="region of interest" description="Disordered" evidence="4">
    <location>
        <begin position="380"/>
        <end position="404"/>
    </location>
</feature>
<proteinExistence type="inferred from homology"/>
<dbReference type="SUPFAM" id="SSF56112">
    <property type="entry name" value="Protein kinase-like (PK-like)"/>
    <property type="match status" value="1"/>
</dbReference>
<dbReference type="SMART" id="SM00220">
    <property type="entry name" value="S_TKc"/>
    <property type="match status" value="1"/>
</dbReference>
<dbReference type="Gene3D" id="3.30.200.20">
    <property type="entry name" value="Phosphorylase Kinase, domain 1"/>
    <property type="match status" value="1"/>
</dbReference>
<dbReference type="FunFam" id="1.10.510.10:FF:000947">
    <property type="entry name" value="serine/threonine-protein kinase OSR1"/>
    <property type="match status" value="1"/>
</dbReference>
<keyword evidence="2" id="KW-0067">ATP-binding</keyword>
<dbReference type="InterPro" id="IPR047173">
    <property type="entry name" value="STRAD_A/B-like"/>
</dbReference>
<dbReference type="GO" id="GO:0004672">
    <property type="term" value="F:protein kinase activity"/>
    <property type="evidence" value="ECO:0007669"/>
    <property type="project" value="InterPro"/>
</dbReference>
<feature type="coiled-coil region" evidence="3">
    <location>
        <begin position="603"/>
        <end position="630"/>
    </location>
</feature>
<reference evidence="6" key="1">
    <citation type="submission" date="2022-07" db="EMBL/GenBank/DDBJ databases">
        <title>Phylogenomic reconstructions and comparative analyses of Kickxellomycotina fungi.</title>
        <authorList>
            <person name="Reynolds N.K."/>
            <person name="Stajich J.E."/>
            <person name="Barry K."/>
            <person name="Grigoriev I.V."/>
            <person name="Crous P."/>
            <person name="Smith M.E."/>
        </authorList>
    </citation>
    <scope>NUCLEOTIDE SEQUENCE</scope>
    <source>
        <strain evidence="6">RSA 567</strain>
    </source>
</reference>
<dbReference type="InterPro" id="IPR017441">
    <property type="entry name" value="Protein_kinase_ATP_BS"/>
</dbReference>